<feature type="region of interest" description="Disordered" evidence="6">
    <location>
        <begin position="1"/>
        <end position="25"/>
    </location>
</feature>
<dbReference type="SUPFAM" id="SSF48592">
    <property type="entry name" value="GroEL equatorial domain-like"/>
    <property type="match status" value="1"/>
</dbReference>
<dbReference type="InterPro" id="IPR002194">
    <property type="entry name" value="Chaperonin_TCP-1_CS"/>
</dbReference>
<dbReference type="GO" id="GO:0051082">
    <property type="term" value="F:unfolded protein binding"/>
    <property type="evidence" value="ECO:0007669"/>
    <property type="project" value="InterPro"/>
</dbReference>
<gene>
    <name evidence="7" type="ORF">CGOC_LOCUS9653</name>
</gene>
<comment type="similarity">
    <text evidence="1 5">Belongs to the TCP-1 chaperonin family.</text>
</comment>
<dbReference type="PANTHER" id="PTHR11353">
    <property type="entry name" value="CHAPERONIN"/>
    <property type="match status" value="1"/>
</dbReference>
<dbReference type="PROSITE" id="PS00750">
    <property type="entry name" value="TCP1_1"/>
    <property type="match status" value="1"/>
</dbReference>
<keyword evidence="3 5" id="KW-0067">ATP-binding</keyword>
<evidence type="ECO:0008006" key="9">
    <source>
        <dbReference type="Google" id="ProtNLM"/>
    </source>
</evidence>
<organism evidence="7 8">
    <name type="scientific">Cylicostephanus goldi</name>
    <name type="common">Nematode worm</name>
    <dbReference type="NCBI Taxonomy" id="71465"/>
    <lineage>
        <taxon>Eukaryota</taxon>
        <taxon>Metazoa</taxon>
        <taxon>Ecdysozoa</taxon>
        <taxon>Nematoda</taxon>
        <taxon>Chromadorea</taxon>
        <taxon>Rhabditida</taxon>
        <taxon>Rhabditina</taxon>
        <taxon>Rhabditomorpha</taxon>
        <taxon>Strongyloidea</taxon>
        <taxon>Strongylidae</taxon>
        <taxon>Cylicostephanus</taxon>
    </lineage>
</organism>
<dbReference type="PRINTS" id="PR00304">
    <property type="entry name" value="TCOMPLEXTCP1"/>
</dbReference>
<dbReference type="EMBL" id="UYRV01107753">
    <property type="protein sequence ID" value="VDN23704.1"/>
    <property type="molecule type" value="Genomic_DNA"/>
</dbReference>
<keyword evidence="8" id="KW-1185">Reference proteome</keyword>
<evidence type="ECO:0000256" key="4">
    <source>
        <dbReference type="ARBA" id="ARBA00023186"/>
    </source>
</evidence>
<evidence type="ECO:0000256" key="2">
    <source>
        <dbReference type="ARBA" id="ARBA00022741"/>
    </source>
</evidence>
<name>A0A3P7M319_CYLGO</name>
<dbReference type="Pfam" id="PF00118">
    <property type="entry name" value="Cpn60_TCP1"/>
    <property type="match status" value="1"/>
</dbReference>
<dbReference type="InterPro" id="IPR027413">
    <property type="entry name" value="GROEL-like_equatorial_sf"/>
</dbReference>
<dbReference type="PROSITE" id="PS00995">
    <property type="entry name" value="TCP1_3"/>
    <property type="match status" value="1"/>
</dbReference>
<keyword evidence="2 5" id="KW-0547">Nucleotide-binding</keyword>
<protein>
    <recommendedName>
        <fullName evidence="9">T-complex protein 1 subunit delta</fullName>
    </recommendedName>
</protein>
<dbReference type="Proteomes" id="UP000271889">
    <property type="component" value="Unassembled WGS sequence"/>
</dbReference>
<dbReference type="InterPro" id="IPR002423">
    <property type="entry name" value="Cpn60/GroEL/TCP-1"/>
</dbReference>
<dbReference type="GO" id="GO:0140662">
    <property type="term" value="F:ATP-dependent protein folding chaperone"/>
    <property type="evidence" value="ECO:0007669"/>
    <property type="project" value="InterPro"/>
</dbReference>
<dbReference type="Gene3D" id="1.10.560.10">
    <property type="entry name" value="GroEL-like equatorial domain"/>
    <property type="match status" value="1"/>
</dbReference>
<dbReference type="AlphaFoldDB" id="A0A3P7M319"/>
<dbReference type="Gene3D" id="3.30.260.10">
    <property type="entry name" value="TCP-1-like chaperonin intermediate domain"/>
    <property type="match status" value="1"/>
</dbReference>
<keyword evidence="4 5" id="KW-0143">Chaperone</keyword>
<evidence type="ECO:0000256" key="5">
    <source>
        <dbReference type="RuleBase" id="RU004187"/>
    </source>
</evidence>
<reference evidence="7 8" key="1">
    <citation type="submission" date="2018-11" db="EMBL/GenBank/DDBJ databases">
        <authorList>
            <consortium name="Pathogen Informatics"/>
        </authorList>
    </citation>
    <scope>NUCLEOTIDE SEQUENCE [LARGE SCALE GENOMIC DNA]</scope>
</reference>
<evidence type="ECO:0000256" key="6">
    <source>
        <dbReference type="SAM" id="MobiDB-lite"/>
    </source>
</evidence>
<evidence type="ECO:0000256" key="3">
    <source>
        <dbReference type="ARBA" id="ARBA00022840"/>
    </source>
</evidence>
<dbReference type="InterPro" id="IPR017998">
    <property type="entry name" value="Chaperone_TCP-1"/>
</dbReference>
<evidence type="ECO:0000313" key="8">
    <source>
        <dbReference type="Proteomes" id="UP000271889"/>
    </source>
</evidence>
<evidence type="ECO:0000313" key="7">
    <source>
        <dbReference type="EMBL" id="VDN23704.1"/>
    </source>
</evidence>
<feature type="compositionally biased region" description="Basic and acidic residues" evidence="6">
    <location>
        <begin position="16"/>
        <end position="25"/>
    </location>
</feature>
<proteinExistence type="inferred from homology"/>
<dbReference type="GO" id="GO:0016887">
    <property type="term" value="F:ATP hydrolysis activity"/>
    <property type="evidence" value="ECO:0007669"/>
    <property type="project" value="InterPro"/>
</dbReference>
<feature type="non-terminal residue" evidence="7">
    <location>
        <position position="168"/>
    </location>
</feature>
<dbReference type="GO" id="GO:0005524">
    <property type="term" value="F:ATP binding"/>
    <property type="evidence" value="ECO:0007669"/>
    <property type="project" value="UniProtKB-KW"/>
</dbReference>
<accession>A0A3P7M319</accession>
<dbReference type="InterPro" id="IPR027410">
    <property type="entry name" value="TCP-1-like_intermed_sf"/>
</dbReference>
<sequence>MSAAPAATQAPSGKESFFKDKDKPESVRNSNIVAAKAVADAVRTSLGPRGMDKMIQSGNGDVTITNDGATILNQMSVVHPTAKMLVELSKAQDIEAGDGTTTVVVIAGALLDAAQTLLQKGIHPTTISDSFQAAALEAEKILEEMSSPVDLSNDELLVKMATTSLNSK</sequence>
<dbReference type="PROSITE" id="PS00751">
    <property type="entry name" value="TCP1_2"/>
    <property type="match status" value="1"/>
</dbReference>
<evidence type="ECO:0000256" key="1">
    <source>
        <dbReference type="ARBA" id="ARBA00008020"/>
    </source>
</evidence>
<dbReference type="OrthoDB" id="496at2759"/>